<dbReference type="InterPro" id="IPR025657">
    <property type="entry name" value="RadC_JAB"/>
</dbReference>
<dbReference type="InterPro" id="IPR001405">
    <property type="entry name" value="UPF0758"/>
</dbReference>
<name>A0ABS2GFD4_9FIRM</name>
<dbReference type="PANTHER" id="PTHR30471">
    <property type="entry name" value="DNA REPAIR PROTEIN RADC"/>
    <property type="match status" value="1"/>
</dbReference>
<evidence type="ECO:0000256" key="5">
    <source>
        <dbReference type="ARBA" id="ARBA00022833"/>
    </source>
</evidence>
<evidence type="ECO:0000259" key="8">
    <source>
        <dbReference type="PROSITE" id="PS50249"/>
    </source>
</evidence>
<dbReference type="Gene3D" id="3.40.140.10">
    <property type="entry name" value="Cytidine Deaminase, domain 2"/>
    <property type="match status" value="1"/>
</dbReference>
<evidence type="ECO:0000256" key="6">
    <source>
        <dbReference type="ARBA" id="ARBA00023049"/>
    </source>
</evidence>
<evidence type="ECO:0000256" key="4">
    <source>
        <dbReference type="ARBA" id="ARBA00022801"/>
    </source>
</evidence>
<gene>
    <name evidence="9" type="ORF">H6A01_00845</name>
</gene>
<keyword evidence="10" id="KW-1185">Reference proteome</keyword>
<keyword evidence="5" id="KW-0862">Zinc</keyword>
<evidence type="ECO:0000256" key="2">
    <source>
        <dbReference type="ARBA" id="ARBA00022670"/>
    </source>
</evidence>
<sequence>MAITKKILPGLSDETDMERLITKVLENDPSETRLIRFIEKEASRIILQSQRGDQFTSFDKVAVTALSDIVRPEEHESSLMLIDNHYRYVASMKIPMDMTTEDIVREIIADPRNDKATQLIHVINADESLEADINLKRIKDIKLAAECLQLNMLDTVIVNKEDTFEHGQPEYQAASVTDKSERFIMTLQEANTLSRLKGIREVPKEIDGWNKFIKEYVKRDLIGKHVVDDQEEIETSLVLALNREYKEHFVVIGYDTMQRISSVDIVARGSQTEASVDMREIARILAPKDTKGVVLCHNHPSGDIEPSEADFSITGQINTLADVLHKNVPEHFIVGSGRGITGRLSNQMPLLKENFRREVMTYKHKDAQRINEPKEPKTRPKITVYRPSPARVRSNER</sequence>
<keyword evidence="3" id="KW-0479">Metal-binding</keyword>
<dbReference type="Pfam" id="PF04002">
    <property type="entry name" value="RadC"/>
    <property type="match status" value="1"/>
</dbReference>
<feature type="compositionally biased region" description="Basic and acidic residues" evidence="7">
    <location>
        <begin position="365"/>
        <end position="378"/>
    </location>
</feature>
<keyword evidence="6" id="KW-0482">Metalloprotease</keyword>
<evidence type="ECO:0000313" key="9">
    <source>
        <dbReference type="EMBL" id="MBM6911873.1"/>
    </source>
</evidence>
<feature type="region of interest" description="Disordered" evidence="7">
    <location>
        <begin position="365"/>
        <end position="397"/>
    </location>
</feature>
<evidence type="ECO:0000313" key="10">
    <source>
        <dbReference type="Proteomes" id="UP000707138"/>
    </source>
</evidence>
<dbReference type="PANTHER" id="PTHR30471:SF3">
    <property type="entry name" value="UPF0758 PROTEIN YEES-RELATED"/>
    <property type="match status" value="1"/>
</dbReference>
<protein>
    <recommendedName>
        <fullName evidence="8">MPN domain-containing protein</fullName>
    </recommendedName>
</protein>
<accession>A0ABS2GFD4</accession>
<evidence type="ECO:0000256" key="1">
    <source>
        <dbReference type="ARBA" id="ARBA00010243"/>
    </source>
</evidence>
<feature type="domain" description="MPN" evidence="8">
    <location>
        <begin position="226"/>
        <end position="348"/>
    </location>
</feature>
<comment type="caution">
    <text evidence="9">The sequence shown here is derived from an EMBL/GenBank/DDBJ whole genome shotgun (WGS) entry which is preliminary data.</text>
</comment>
<dbReference type="EMBL" id="JACJLA010000001">
    <property type="protein sequence ID" value="MBM6911873.1"/>
    <property type="molecule type" value="Genomic_DNA"/>
</dbReference>
<proteinExistence type="inferred from homology"/>
<keyword evidence="2" id="KW-0645">Protease</keyword>
<dbReference type="Proteomes" id="UP000707138">
    <property type="component" value="Unassembled WGS sequence"/>
</dbReference>
<dbReference type="PROSITE" id="PS50249">
    <property type="entry name" value="MPN"/>
    <property type="match status" value="1"/>
</dbReference>
<dbReference type="InterPro" id="IPR020891">
    <property type="entry name" value="UPF0758_CS"/>
</dbReference>
<comment type="similarity">
    <text evidence="1">Belongs to the UPF0758 family.</text>
</comment>
<keyword evidence="4" id="KW-0378">Hydrolase</keyword>
<dbReference type="PROSITE" id="PS01302">
    <property type="entry name" value="UPF0758"/>
    <property type="match status" value="1"/>
</dbReference>
<dbReference type="InterPro" id="IPR037518">
    <property type="entry name" value="MPN"/>
</dbReference>
<reference evidence="9 10" key="1">
    <citation type="journal article" date="2021" name="Sci. Rep.">
        <title>The distribution of antibiotic resistance genes in chicken gut microbiota commensals.</title>
        <authorList>
            <person name="Juricova H."/>
            <person name="Matiasovicova J."/>
            <person name="Kubasova T."/>
            <person name="Cejkova D."/>
            <person name="Rychlik I."/>
        </authorList>
    </citation>
    <scope>NUCLEOTIDE SEQUENCE [LARGE SCALE GENOMIC DNA]</scope>
    <source>
        <strain evidence="9 10">An537</strain>
    </source>
</reference>
<evidence type="ECO:0000256" key="7">
    <source>
        <dbReference type="SAM" id="MobiDB-lite"/>
    </source>
</evidence>
<organism evidence="9 10">
    <name type="scientific">Veillonella magna</name>
    <dbReference type="NCBI Taxonomy" id="464322"/>
    <lineage>
        <taxon>Bacteria</taxon>
        <taxon>Bacillati</taxon>
        <taxon>Bacillota</taxon>
        <taxon>Negativicutes</taxon>
        <taxon>Veillonellales</taxon>
        <taxon>Veillonellaceae</taxon>
        <taxon>Veillonella</taxon>
    </lineage>
</organism>
<evidence type="ECO:0000256" key="3">
    <source>
        <dbReference type="ARBA" id="ARBA00022723"/>
    </source>
</evidence>
<dbReference type="RefSeq" id="WP_205087191.1">
    <property type="nucleotide sequence ID" value="NZ_JACJLA010000001.1"/>
</dbReference>